<feature type="region of interest" description="Disordered" evidence="1">
    <location>
        <begin position="45"/>
        <end position="102"/>
    </location>
</feature>
<protein>
    <submittedName>
        <fullName evidence="2">Uncharacterized protein</fullName>
    </submittedName>
</protein>
<evidence type="ECO:0000313" key="2">
    <source>
        <dbReference type="EMBL" id="MDV7216738.1"/>
    </source>
</evidence>
<dbReference type="EMBL" id="JAWMAJ010000032">
    <property type="protein sequence ID" value="MDV7216738.1"/>
    <property type="molecule type" value="Genomic_DNA"/>
</dbReference>
<keyword evidence="3" id="KW-1185">Reference proteome</keyword>
<accession>A0ABU4F821</accession>
<organism evidence="2 3">
    <name type="scientific">Streptomyces prunicolor</name>
    <dbReference type="NCBI Taxonomy" id="67348"/>
    <lineage>
        <taxon>Bacteria</taxon>
        <taxon>Bacillati</taxon>
        <taxon>Actinomycetota</taxon>
        <taxon>Actinomycetes</taxon>
        <taxon>Kitasatosporales</taxon>
        <taxon>Streptomycetaceae</taxon>
        <taxon>Streptomyces</taxon>
    </lineage>
</organism>
<dbReference type="Proteomes" id="UP001187346">
    <property type="component" value="Unassembled WGS sequence"/>
</dbReference>
<gene>
    <name evidence="2" type="ORF">R5A26_12330</name>
</gene>
<evidence type="ECO:0000256" key="1">
    <source>
        <dbReference type="SAM" id="MobiDB-lite"/>
    </source>
</evidence>
<sequence>MSENATEPVPVTLDDEQLAQLAAAVTSGLAEYLVTEPVTAAPAEVTVAATEPVAETPEEPQEPDDGTQETVPSVSLSTAADDSAAETDTGADGIDGSGTETA</sequence>
<proteinExistence type="predicted"/>
<dbReference type="RefSeq" id="WP_317771241.1">
    <property type="nucleotide sequence ID" value="NZ_JAWMAJ010000032.1"/>
</dbReference>
<feature type="compositionally biased region" description="Low complexity" evidence="1">
    <location>
        <begin position="45"/>
        <end position="55"/>
    </location>
</feature>
<feature type="compositionally biased region" description="Low complexity" evidence="1">
    <location>
        <begin position="77"/>
        <end position="92"/>
    </location>
</feature>
<evidence type="ECO:0000313" key="3">
    <source>
        <dbReference type="Proteomes" id="UP001187346"/>
    </source>
</evidence>
<comment type="caution">
    <text evidence="2">The sequence shown here is derived from an EMBL/GenBank/DDBJ whole genome shotgun (WGS) entry which is preliminary data.</text>
</comment>
<name>A0ABU4F821_9ACTN</name>
<feature type="compositionally biased region" description="Acidic residues" evidence="1">
    <location>
        <begin position="56"/>
        <end position="67"/>
    </location>
</feature>
<reference evidence="2 3" key="1">
    <citation type="submission" date="2023-10" db="EMBL/GenBank/DDBJ databases">
        <title>Characterization of rhizosphere-enriched actinobacteria from wheat plants lab-grown on chernevaya soil.</title>
        <authorList>
            <person name="Tikhonova E.N."/>
            <person name="Konopkin A."/>
            <person name="Kravchenko I.K."/>
        </authorList>
    </citation>
    <scope>NUCLEOTIDE SEQUENCE [LARGE SCALE GENOMIC DNA]</scope>
    <source>
        <strain evidence="2 3">RR29</strain>
    </source>
</reference>